<sequence>MTLATFLGNSEEAFSLAPLEANDRIERILPAPSHRREMSPLVCCRATFRAPVLKAEQIFSCICMRFVASEMSPFLDAVPHVARHKASLQALSYGLFSCPDLALLQALWQAILPSGYAHTSIRES</sequence>
<organism evidence="1 2">
    <name type="scientific">Grifola frondosa</name>
    <name type="common">Maitake</name>
    <name type="synonym">Polyporus frondosus</name>
    <dbReference type="NCBI Taxonomy" id="5627"/>
    <lineage>
        <taxon>Eukaryota</taxon>
        <taxon>Fungi</taxon>
        <taxon>Dikarya</taxon>
        <taxon>Basidiomycota</taxon>
        <taxon>Agaricomycotina</taxon>
        <taxon>Agaricomycetes</taxon>
        <taxon>Polyporales</taxon>
        <taxon>Grifolaceae</taxon>
        <taxon>Grifola</taxon>
    </lineage>
</organism>
<accession>A0A1C7LZ24</accession>
<comment type="caution">
    <text evidence="1">The sequence shown here is derived from an EMBL/GenBank/DDBJ whole genome shotgun (WGS) entry which is preliminary data.</text>
</comment>
<dbReference type="AlphaFoldDB" id="A0A1C7LZ24"/>
<name>A0A1C7LZ24_GRIFR</name>
<reference evidence="1 2" key="1">
    <citation type="submission" date="2016-03" db="EMBL/GenBank/DDBJ databases">
        <title>Whole genome sequencing of Grifola frondosa 9006-11.</title>
        <authorList>
            <person name="Min B."/>
            <person name="Park H."/>
            <person name="Kim J.-G."/>
            <person name="Cho H."/>
            <person name="Oh Y.-L."/>
            <person name="Kong W.-S."/>
            <person name="Choi I.-G."/>
        </authorList>
    </citation>
    <scope>NUCLEOTIDE SEQUENCE [LARGE SCALE GENOMIC DNA]</scope>
    <source>
        <strain evidence="1 2">9006-11</strain>
    </source>
</reference>
<keyword evidence="2" id="KW-1185">Reference proteome</keyword>
<dbReference type="EMBL" id="LUGG01000015">
    <property type="protein sequence ID" value="OBZ69975.1"/>
    <property type="molecule type" value="Genomic_DNA"/>
</dbReference>
<evidence type="ECO:0000313" key="2">
    <source>
        <dbReference type="Proteomes" id="UP000092993"/>
    </source>
</evidence>
<gene>
    <name evidence="1" type="ORF">A0H81_10061</name>
</gene>
<evidence type="ECO:0000313" key="1">
    <source>
        <dbReference type="EMBL" id="OBZ69975.1"/>
    </source>
</evidence>
<protein>
    <submittedName>
        <fullName evidence="1">Uncharacterized protein</fullName>
    </submittedName>
</protein>
<proteinExistence type="predicted"/>
<dbReference type="Proteomes" id="UP000092993">
    <property type="component" value="Unassembled WGS sequence"/>
</dbReference>